<keyword evidence="6" id="KW-1185">Reference proteome</keyword>
<protein>
    <recommendedName>
        <fullName evidence="7">Glycoside hydrolase family 28 protein</fullName>
    </recommendedName>
</protein>
<dbReference type="Proteomes" id="UP000315540">
    <property type="component" value="Unassembled WGS sequence"/>
</dbReference>
<name>A0A504IT82_9FLAO</name>
<dbReference type="PANTHER" id="PTHR31339">
    <property type="entry name" value="PECTIN LYASE-RELATED"/>
    <property type="match status" value="1"/>
</dbReference>
<evidence type="ECO:0000256" key="2">
    <source>
        <dbReference type="ARBA" id="ARBA00022801"/>
    </source>
</evidence>
<comment type="similarity">
    <text evidence="1 4">Belongs to the glycosyl hydrolase 28 family.</text>
</comment>
<dbReference type="InterPro" id="IPR012334">
    <property type="entry name" value="Pectin_lyas_fold"/>
</dbReference>
<dbReference type="InterPro" id="IPR000743">
    <property type="entry name" value="Glyco_hydro_28"/>
</dbReference>
<dbReference type="SMART" id="SM00710">
    <property type="entry name" value="PbH1"/>
    <property type="match status" value="8"/>
</dbReference>
<gene>
    <name evidence="5" type="ORF">FHK87_24785</name>
</gene>
<dbReference type="PANTHER" id="PTHR31339:SF9">
    <property type="entry name" value="PLASMIN AND FIBRONECTIN-BINDING PROTEIN A"/>
    <property type="match status" value="1"/>
</dbReference>
<dbReference type="AlphaFoldDB" id="A0A504IT82"/>
<dbReference type="GO" id="GO:0004650">
    <property type="term" value="F:polygalacturonase activity"/>
    <property type="evidence" value="ECO:0007669"/>
    <property type="project" value="InterPro"/>
</dbReference>
<dbReference type="Pfam" id="PF00295">
    <property type="entry name" value="Glyco_hydro_28"/>
    <property type="match status" value="1"/>
</dbReference>
<dbReference type="GO" id="GO:0005975">
    <property type="term" value="P:carbohydrate metabolic process"/>
    <property type="evidence" value="ECO:0007669"/>
    <property type="project" value="InterPro"/>
</dbReference>
<dbReference type="InterPro" id="IPR006626">
    <property type="entry name" value="PbH1"/>
</dbReference>
<evidence type="ECO:0000313" key="5">
    <source>
        <dbReference type="EMBL" id="TPN81204.1"/>
    </source>
</evidence>
<dbReference type="SUPFAM" id="SSF51126">
    <property type="entry name" value="Pectin lyase-like"/>
    <property type="match status" value="1"/>
</dbReference>
<evidence type="ECO:0008006" key="7">
    <source>
        <dbReference type="Google" id="ProtNLM"/>
    </source>
</evidence>
<evidence type="ECO:0000313" key="6">
    <source>
        <dbReference type="Proteomes" id="UP000315540"/>
    </source>
</evidence>
<proteinExistence type="inferred from homology"/>
<evidence type="ECO:0000256" key="4">
    <source>
        <dbReference type="RuleBase" id="RU361169"/>
    </source>
</evidence>
<dbReference type="EMBL" id="VFWZ01000011">
    <property type="protein sequence ID" value="TPN81204.1"/>
    <property type="molecule type" value="Genomic_DNA"/>
</dbReference>
<comment type="caution">
    <text evidence="5">The sequence shown here is derived from an EMBL/GenBank/DDBJ whole genome shotgun (WGS) entry which is preliminary data.</text>
</comment>
<dbReference type="InterPro" id="IPR011050">
    <property type="entry name" value="Pectin_lyase_fold/virulence"/>
</dbReference>
<accession>A0A504IT82</accession>
<evidence type="ECO:0000256" key="1">
    <source>
        <dbReference type="ARBA" id="ARBA00008834"/>
    </source>
</evidence>
<keyword evidence="2 4" id="KW-0378">Hydrolase</keyword>
<evidence type="ECO:0000256" key="3">
    <source>
        <dbReference type="ARBA" id="ARBA00023295"/>
    </source>
</evidence>
<organism evidence="5 6">
    <name type="scientific">Aquimarina algicola</name>
    <dbReference type="NCBI Taxonomy" id="2589995"/>
    <lineage>
        <taxon>Bacteria</taxon>
        <taxon>Pseudomonadati</taxon>
        <taxon>Bacteroidota</taxon>
        <taxon>Flavobacteriia</taxon>
        <taxon>Flavobacteriales</taxon>
        <taxon>Flavobacteriaceae</taxon>
        <taxon>Aquimarina</taxon>
    </lineage>
</organism>
<dbReference type="Gene3D" id="2.160.20.10">
    <property type="entry name" value="Single-stranded right-handed beta-helix, Pectin lyase-like"/>
    <property type="match status" value="1"/>
</dbReference>
<reference evidence="5 6" key="1">
    <citation type="submission" date="2019-06" db="EMBL/GenBank/DDBJ databases">
        <authorList>
            <person name="Meng X."/>
        </authorList>
    </citation>
    <scope>NUCLEOTIDE SEQUENCE [LARGE SCALE GENOMIC DNA]</scope>
    <source>
        <strain evidence="5 6">M625</strain>
    </source>
</reference>
<dbReference type="InterPro" id="IPR051801">
    <property type="entry name" value="GH28_Enzymes"/>
</dbReference>
<sequence length="479" mass="53667">MFQSSLFVYDYDCFKKIKTIRKFIKTLSGMTSLAVLTIVMSCSNTVANQFNILDYGAIADGKTLNTEAIQMTILQAVASKGTVIIPKGKFYTGSLTLGPNITIFFEEGAELIASSDMKDYHRSSFIFAPETHNITIKGKGVINGNGKSFFDENWEYKHRPQPWILFQDTKNISISGITLINSPSHCLVFNFCEGVTIDNVIIKNHPKSPNTDGIDISNSKDVLITHCNISTGDDAICIKNKKEEKFSQNTSQTRSRYTEQITVKNCTLTSDDAALKLGTGSAYHTRRCTFQDITIKESRYGIALFMMDGGKYSDINFQNINIHTGGRHTDEYGIFIDTHRRDSISKIGSISNINFKNINIVTNGLLYFSGYPEKEIKGITLEDIKITIPNADNTIATNWKKPKGNKKIKYWKNTLSYVQSPGSIIVAHAEDFKIKDLSITHQQGEMARHGLYLIDVKALDTTNIKGNTLHKESFVFVKE</sequence>
<dbReference type="OrthoDB" id="9795222at2"/>
<keyword evidence="3 4" id="KW-0326">Glycosidase</keyword>